<reference evidence="3" key="1">
    <citation type="submission" date="2016-07" db="EMBL/GenBank/DDBJ databases">
        <title>Multiple horizontal gene transfer events from other fungi enriched the ability of initially mycotrophic Trichoderma (Ascomycota) to feed on dead plant biomass.</title>
        <authorList>
            <consortium name="DOE Joint Genome Institute"/>
            <person name="Atanasova L."/>
            <person name="Chenthamara K."/>
            <person name="Zhang J."/>
            <person name="Grujic M."/>
            <person name="Henrissat B."/>
            <person name="Kuo A."/>
            <person name="Aerts A."/>
            <person name="Salamov A."/>
            <person name="Lipzen A."/>
            <person name="Labutti K."/>
            <person name="Barry K."/>
            <person name="Miao Y."/>
            <person name="Rahimi M.J."/>
            <person name="Shen Q."/>
            <person name="Grigoriev I.V."/>
            <person name="Kubicek C.P."/>
            <person name="Druzhinina I.S."/>
        </authorList>
    </citation>
    <scope>NUCLEOTIDE SEQUENCE [LARGE SCALE GENOMIC DNA]</scope>
    <source>
        <strain evidence="3">TUCIM 6016</strain>
    </source>
</reference>
<keyword evidence="3" id="KW-1185">Reference proteome</keyword>
<gene>
    <name evidence="2" type="ORF">BBK36DRAFT_1139262</name>
</gene>
<name>A0A2T4BIN5_9HYPO</name>
<dbReference type="AlphaFoldDB" id="A0A2T4BIN5"/>
<feature type="region of interest" description="Disordered" evidence="1">
    <location>
        <begin position="83"/>
        <end position="128"/>
    </location>
</feature>
<proteinExistence type="predicted"/>
<dbReference type="EMBL" id="KZ680209">
    <property type="protein sequence ID" value="PTB69182.1"/>
    <property type="molecule type" value="Genomic_DNA"/>
</dbReference>
<feature type="compositionally biased region" description="Basic and acidic residues" evidence="1">
    <location>
        <begin position="147"/>
        <end position="164"/>
    </location>
</feature>
<feature type="compositionally biased region" description="Basic and acidic residues" evidence="1">
    <location>
        <begin position="85"/>
        <end position="95"/>
    </location>
</feature>
<organism evidence="2 3">
    <name type="scientific">Trichoderma citrinoviride</name>
    <dbReference type="NCBI Taxonomy" id="58853"/>
    <lineage>
        <taxon>Eukaryota</taxon>
        <taxon>Fungi</taxon>
        <taxon>Dikarya</taxon>
        <taxon>Ascomycota</taxon>
        <taxon>Pezizomycotina</taxon>
        <taxon>Sordariomycetes</taxon>
        <taxon>Hypocreomycetidae</taxon>
        <taxon>Hypocreales</taxon>
        <taxon>Hypocreaceae</taxon>
        <taxon>Trichoderma</taxon>
    </lineage>
</organism>
<evidence type="ECO:0000256" key="1">
    <source>
        <dbReference type="SAM" id="MobiDB-lite"/>
    </source>
</evidence>
<evidence type="ECO:0000313" key="2">
    <source>
        <dbReference type="EMBL" id="PTB69182.1"/>
    </source>
</evidence>
<dbReference type="GeneID" id="36601415"/>
<evidence type="ECO:0000313" key="3">
    <source>
        <dbReference type="Proteomes" id="UP000241546"/>
    </source>
</evidence>
<accession>A0A2T4BIN5</accession>
<dbReference type="RefSeq" id="XP_024752502.1">
    <property type="nucleotide sequence ID" value="XM_024893297.1"/>
</dbReference>
<sequence length="248" mass="28133">MTIKLASSAAVEASSRWKYKYFVAIEPSRLGPTPAAVVHAHLLLLRMPANSRLMRSRSRDRPLYSRFPAPLRRLDGLVAEPDDFEVPRHAEDSSVGRKTGVSRLGQQPTPDQTNDARAAGERSRRRTLGRAVHSYKYMGKAIPGRRGCHDLARSHPRDSQDERNPVQAQALDKIARWLNGFMSVPCQQWQITADSPRALGVALPTWNRWRSRRSPLAKEILVQQMTFGRAESTSMRKRLSASSRYHHY</sequence>
<feature type="region of interest" description="Disordered" evidence="1">
    <location>
        <begin position="146"/>
        <end position="165"/>
    </location>
</feature>
<protein>
    <submittedName>
        <fullName evidence="2">Uncharacterized protein</fullName>
    </submittedName>
</protein>
<feature type="compositionally biased region" description="Polar residues" evidence="1">
    <location>
        <begin position="104"/>
        <end position="115"/>
    </location>
</feature>
<dbReference type="Proteomes" id="UP000241546">
    <property type="component" value="Unassembled WGS sequence"/>
</dbReference>